<dbReference type="InParanoid" id="F6HD04"/>
<accession>F6HD04</accession>
<gene>
    <name evidence="1" type="ORF">VIT_00s0173g00200</name>
</gene>
<dbReference type="PaxDb" id="29760-VIT_00s0173g00200.t01"/>
<name>F6HD04_VITVI</name>
<dbReference type="HOGENOM" id="CLU_3417749_0_0_1"/>
<proteinExistence type="predicted"/>
<organism evidence="1 2">
    <name type="scientific">Vitis vinifera</name>
    <name type="common">Grape</name>
    <dbReference type="NCBI Taxonomy" id="29760"/>
    <lineage>
        <taxon>Eukaryota</taxon>
        <taxon>Viridiplantae</taxon>
        <taxon>Streptophyta</taxon>
        <taxon>Embryophyta</taxon>
        <taxon>Tracheophyta</taxon>
        <taxon>Spermatophyta</taxon>
        <taxon>Magnoliopsida</taxon>
        <taxon>eudicotyledons</taxon>
        <taxon>Gunneridae</taxon>
        <taxon>Pentapetalae</taxon>
        <taxon>rosids</taxon>
        <taxon>Vitales</taxon>
        <taxon>Vitaceae</taxon>
        <taxon>Viteae</taxon>
        <taxon>Vitis</taxon>
    </lineage>
</organism>
<dbReference type="EMBL" id="FN595532">
    <property type="protein sequence ID" value="CCB50099.1"/>
    <property type="molecule type" value="Genomic_DNA"/>
</dbReference>
<dbReference type="Proteomes" id="UP000009183">
    <property type="component" value="Unassembled WGS sequence, unordered"/>
</dbReference>
<sequence>MCNLSVTNMVCLSHPRFNKLSTNINF</sequence>
<keyword evidence="2" id="KW-1185">Reference proteome</keyword>
<protein>
    <submittedName>
        <fullName evidence="1">Uncharacterized protein</fullName>
    </submittedName>
</protein>
<evidence type="ECO:0000313" key="1">
    <source>
        <dbReference type="EMBL" id="CCB50099.1"/>
    </source>
</evidence>
<evidence type="ECO:0000313" key="2">
    <source>
        <dbReference type="Proteomes" id="UP000009183"/>
    </source>
</evidence>
<dbReference type="AlphaFoldDB" id="F6HD04"/>
<reference evidence="2" key="1">
    <citation type="journal article" date="2007" name="Nature">
        <title>The grapevine genome sequence suggests ancestral hexaploidization in major angiosperm phyla.</title>
        <authorList>
            <consortium name="The French-Italian Public Consortium for Grapevine Genome Characterization."/>
            <person name="Jaillon O."/>
            <person name="Aury J.-M."/>
            <person name="Noel B."/>
            <person name="Policriti A."/>
            <person name="Clepet C."/>
            <person name="Casagrande A."/>
            <person name="Choisne N."/>
            <person name="Aubourg S."/>
            <person name="Vitulo N."/>
            <person name="Jubin C."/>
            <person name="Vezzi A."/>
            <person name="Legeai F."/>
            <person name="Hugueney P."/>
            <person name="Dasilva C."/>
            <person name="Horner D."/>
            <person name="Mica E."/>
            <person name="Jublot D."/>
            <person name="Poulain J."/>
            <person name="Bruyere C."/>
            <person name="Billault A."/>
            <person name="Segurens B."/>
            <person name="Gouyvenoux M."/>
            <person name="Ugarte E."/>
            <person name="Cattonaro F."/>
            <person name="Anthouard V."/>
            <person name="Vico V."/>
            <person name="Del Fabbro C."/>
            <person name="Alaux M."/>
            <person name="Di Gaspero G."/>
            <person name="Dumas V."/>
            <person name="Felice N."/>
            <person name="Paillard S."/>
            <person name="Juman I."/>
            <person name="Moroldo M."/>
            <person name="Scalabrin S."/>
            <person name="Canaguier A."/>
            <person name="Le Clainche I."/>
            <person name="Malacrida G."/>
            <person name="Durand E."/>
            <person name="Pesole G."/>
            <person name="Laucou V."/>
            <person name="Chatelet P."/>
            <person name="Merdinoglu D."/>
            <person name="Delledonne M."/>
            <person name="Pezzotti M."/>
            <person name="Lecharny A."/>
            <person name="Scarpelli C."/>
            <person name="Artiguenave F."/>
            <person name="Pe M.E."/>
            <person name="Valle G."/>
            <person name="Morgante M."/>
            <person name="Caboche M."/>
            <person name="Adam-Blondon A.-F."/>
            <person name="Weissenbach J."/>
            <person name="Quetier F."/>
            <person name="Wincker P."/>
        </authorList>
    </citation>
    <scope>NUCLEOTIDE SEQUENCE [LARGE SCALE GENOMIC DNA]</scope>
    <source>
        <strain evidence="2">cv. Pinot noir / PN40024</strain>
    </source>
</reference>